<name>A0A2R4XHJ3_9BURK</name>
<accession>A0A2R4XHJ3</accession>
<evidence type="ECO:0000259" key="3">
    <source>
        <dbReference type="Pfam" id="PF03972"/>
    </source>
</evidence>
<dbReference type="AlphaFoldDB" id="A0A2R4XHJ3"/>
<feature type="domain" description="MmgE/PrpD N-terminal" evidence="3">
    <location>
        <begin position="7"/>
        <end position="248"/>
    </location>
</feature>
<dbReference type="Proteomes" id="UP000244571">
    <property type="component" value="Chromosome"/>
</dbReference>
<evidence type="ECO:0000313" key="5">
    <source>
        <dbReference type="EMBL" id="AWB33265.1"/>
    </source>
</evidence>
<dbReference type="InterPro" id="IPR005656">
    <property type="entry name" value="MmgE_PrpD"/>
</dbReference>
<dbReference type="InterPro" id="IPR036148">
    <property type="entry name" value="MmgE/PrpD_sf"/>
</dbReference>
<dbReference type="Pfam" id="PF03972">
    <property type="entry name" value="MmgE_PrpD_N"/>
    <property type="match status" value="1"/>
</dbReference>
<dbReference type="KEGG" id="boz:DBV39_05590"/>
<dbReference type="InterPro" id="IPR042188">
    <property type="entry name" value="MmgE/PrpD_sf_2"/>
</dbReference>
<dbReference type="InterPro" id="IPR042183">
    <property type="entry name" value="MmgE/PrpD_sf_1"/>
</dbReference>
<protein>
    <submittedName>
        <fullName evidence="5">2-methylcitrate dehydratase</fullName>
    </submittedName>
</protein>
<evidence type="ECO:0000256" key="1">
    <source>
        <dbReference type="ARBA" id="ARBA00006174"/>
    </source>
</evidence>
<dbReference type="EMBL" id="CP028901">
    <property type="protein sequence ID" value="AWB33265.1"/>
    <property type="molecule type" value="Genomic_DNA"/>
</dbReference>
<dbReference type="InterPro" id="IPR045336">
    <property type="entry name" value="MmgE_PrpD_N"/>
</dbReference>
<evidence type="ECO:0000313" key="6">
    <source>
        <dbReference type="Proteomes" id="UP000244571"/>
    </source>
</evidence>
<dbReference type="Pfam" id="PF19305">
    <property type="entry name" value="MmgE_PrpD_C"/>
    <property type="match status" value="1"/>
</dbReference>
<dbReference type="Gene3D" id="1.10.4100.10">
    <property type="entry name" value="2-methylcitrate dehydratase PrpD"/>
    <property type="match status" value="1"/>
</dbReference>
<dbReference type="OrthoDB" id="9791416at2"/>
<keyword evidence="6" id="KW-1185">Reference proteome</keyword>
<feature type="region of interest" description="Disordered" evidence="2">
    <location>
        <begin position="388"/>
        <end position="421"/>
    </location>
</feature>
<dbReference type="InterPro" id="IPR045337">
    <property type="entry name" value="MmgE_PrpD_C"/>
</dbReference>
<dbReference type="PANTHER" id="PTHR16943">
    <property type="entry name" value="2-METHYLCITRATE DEHYDRATASE-RELATED"/>
    <property type="match status" value="1"/>
</dbReference>
<evidence type="ECO:0000259" key="4">
    <source>
        <dbReference type="Pfam" id="PF19305"/>
    </source>
</evidence>
<reference evidence="5 6" key="1">
    <citation type="submission" date="2018-04" db="EMBL/GenBank/DDBJ databases">
        <title>Bordetella sp. HZ20 isolated from seawater.</title>
        <authorList>
            <person name="Sun C."/>
        </authorList>
    </citation>
    <scope>NUCLEOTIDE SEQUENCE [LARGE SCALE GENOMIC DNA]</scope>
    <source>
        <strain evidence="5 6">HZ20</strain>
    </source>
</reference>
<dbReference type="SUPFAM" id="SSF103378">
    <property type="entry name" value="2-methylcitrate dehydratase PrpD"/>
    <property type="match status" value="1"/>
</dbReference>
<dbReference type="GO" id="GO:0016829">
    <property type="term" value="F:lyase activity"/>
    <property type="evidence" value="ECO:0007669"/>
    <property type="project" value="InterPro"/>
</dbReference>
<comment type="similarity">
    <text evidence="1">Belongs to the PrpD family.</text>
</comment>
<dbReference type="Gene3D" id="3.30.1330.120">
    <property type="entry name" value="2-methylcitrate dehydratase PrpD"/>
    <property type="match status" value="1"/>
</dbReference>
<evidence type="ECO:0000256" key="2">
    <source>
        <dbReference type="SAM" id="MobiDB-lite"/>
    </source>
</evidence>
<gene>
    <name evidence="5" type="ORF">DBV39_05590</name>
</gene>
<feature type="domain" description="MmgE/PrpD C-terminal" evidence="4">
    <location>
        <begin position="268"/>
        <end position="438"/>
    </location>
</feature>
<dbReference type="PANTHER" id="PTHR16943:SF8">
    <property type="entry name" value="2-METHYLCITRATE DEHYDRATASE"/>
    <property type="match status" value="1"/>
</dbReference>
<organism evidence="5 6">
    <name type="scientific">Orrella marina</name>
    <dbReference type="NCBI Taxonomy" id="2163011"/>
    <lineage>
        <taxon>Bacteria</taxon>
        <taxon>Pseudomonadati</taxon>
        <taxon>Pseudomonadota</taxon>
        <taxon>Betaproteobacteria</taxon>
        <taxon>Burkholderiales</taxon>
        <taxon>Alcaligenaceae</taxon>
        <taxon>Orrella</taxon>
    </lineage>
</organism>
<proteinExistence type="inferred from homology"/>
<sequence length="453" mass="47955">MLHPSATLAGFAAGLKFEDIPTNVVGRCEDLFLDTMGSILAGSSAKPVRSMGSFAGQMAPADGPSEDFVRRTRTSPYFAAMVNAAAAHVVEQDDVHNGAVFHPAAVVFPPALAVAQAIGASGREFITACVAGYEVGIRVGEFLGRSHYKIFHTTGTAGTLAAAVAVGRLLKLDADQMLNAIGSAGTTAAGLWEFLRDAADSKQLHTAHAATAGMQAAYLAKEGFTGAQHILEGAQGMGAGMSDDANPEKLVDRLGSRWTLAETSFKFHASCRHTHPAADALQAVMREHGLKVDDIVSVVTHVHQGAIDVLGPVTDPQTVHQSKFSMGTVLALIALRNSADLAGFDQALGDGSVERFRDLVTMELDKEVDDAYPQRWIGKVTVTTRDGRTLSGRVDEPKGDPGNTLSRPEIEDKTRRLGTYQGAATEQEIDSIIARVWALRDQESLDAILVSAA</sequence>
<feature type="compositionally biased region" description="Basic and acidic residues" evidence="2">
    <location>
        <begin position="388"/>
        <end position="399"/>
    </location>
</feature>